<evidence type="ECO:0000259" key="6">
    <source>
        <dbReference type="PROSITE" id="PS51330"/>
    </source>
</evidence>
<dbReference type="InterPro" id="IPR012259">
    <property type="entry name" value="DHFR"/>
</dbReference>
<dbReference type="AlphaFoldDB" id="A0A6C0JU58"/>
<dbReference type="Gene3D" id="3.40.430.10">
    <property type="entry name" value="Dihydrofolate Reductase, subunit A"/>
    <property type="match status" value="1"/>
</dbReference>
<dbReference type="GO" id="GO:0004146">
    <property type="term" value="F:dihydrofolate reductase activity"/>
    <property type="evidence" value="ECO:0007669"/>
    <property type="project" value="UniProtKB-EC"/>
</dbReference>
<dbReference type="SUPFAM" id="SSF53597">
    <property type="entry name" value="Dihydrofolate reductase-like"/>
    <property type="match status" value="1"/>
</dbReference>
<name>A0A6C0JU58_9ZZZZ</name>
<evidence type="ECO:0000256" key="1">
    <source>
        <dbReference type="ARBA" id="ARBA00004903"/>
    </source>
</evidence>
<keyword evidence="3" id="KW-0554">One-carbon metabolism</keyword>
<evidence type="ECO:0000256" key="2">
    <source>
        <dbReference type="ARBA" id="ARBA00012856"/>
    </source>
</evidence>
<dbReference type="GO" id="GO:0046654">
    <property type="term" value="P:tetrahydrofolate biosynthetic process"/>
    <property type="evidence" value="ECO:0007669"/>
    <property type="project" value="InterPro"/>
</dbReference>
<dbReference type="EMBL" id="MN740684">
    <property type="protein sequence ID" value="QHU07234.1"/>
    <property type="molecule type" value="Genomic_DNA"/>
</dbReference>
<keyword evidence="4" id="KW-0521">NADP</keyword>
<comment type="pathway">
    <text evidence="1">Cofactor biosynthesis; tetrahydrofolate biosynthesis; 5,6,7,8-tetrahydrofolate from 7,8-dihydrofolate: step 1/1.</text>
</comment>
<dbReference type="GO" id="GO:0046452">
    <property type="term" value="P:dihydrofolate metabolic process"/>
    <property type="evidence" value="ECO:0007669"/>
    <property type="project" value="TreeGrafter"/>
</dbReference>
<protein>
    <recommendedName>
        <fullName evidence="2">dihydrofolate reductase</fullName>
        <ecNumber evidence="2">1.5.1.3</ecNumber>
    </recommendedName>
</protein>
<dbReference type="EC" id="1.5.1.3" evidence="2"/>
<evidence type="ECO:0000313" key="7">
    <source>
        <dbReference type="EMBL" id="QHU07234.1"/>
    </source>
</evidence>
<dbReference type="CDD" id="cd00209">
    <property type="entry name" value="DHFR"/>
    <property type="match status" value="1"/>
</dbReference>
<dbReference type="PROSITE" id="PS00075">
    <property type="entry name" value="DHFR_1"/>
    <property type="match status" value="1"/>
</dbReference>
<reference evidence="7" key="1">
    <citation type="journal article" date="2020" name="Nature">
        <title>Giant virus diversity and host interactions through global metagenomics.</title>
        <authorList>
            <person name="Schulz F."/>
            <person name="Roux S."/>
            <person name="Paez-Espino D."/>
            <person name="Jungbluth S."/>
            <person name="Walsh D.A."/>
            <person name="Denef V.J."/>
            <person name="McMahon K.D."/>
            <person name="Konstantinidis K.T."/>
            <person name="Eloe-Fadrosh E.A."/>
            <person name="Kyrpides N.C."/>
            <person name="Woyke T."/>
        </authorList>
    </citation>
    <scope>NUCLEOTIDE SEQUENCE</scope>
    <source>
        <strain evidence="7">GVMAG-S-1040241-154</strain>
    </source>
</reference>
<proteinExistence type="predicted"/>
<sequence length="177" mass="20767">MKKISLILACTFDGGIGLNNDIPWKIRSDFIKFKEITTKTINETKKNALIMGSNTFKSIGKPLPNRINIVLSRYKTYDNAITMGSIEDSIEYCNNCEDIETIYIIGGSYIYNYFIESDIYDYDIIMSLIKEYYECDTYIDIKSIFRKFKFIKCKYYNNDSEFISYICKKKSQQNITQ</sequence>
<feature type="domain" description="DHFR" evidence="6">
    <location>
        <begin position="3"/>
        <end position="177"/>
    </location>
</feature>
<dbReference type="PRINTS" id="PR00070">
    <property type="entry name" value="DHFR"/>
</dbReference>
<dbReference type="Pfam" id="PF00186">
    <property type="entry name" value="DHFR_1"/>
    <property type="match status" value="1"/>
</dbReference>
<dbReference type="GO" id="GO:0046655">
    <property type="term" value="P:folic acid metabolic process"/>
    <property type="evidence" value="ECO:0007669"/>
    <property type="project" value="TreeGrafter"/>
</dbReference>
<dbReference type="InterPro" id="IPR017925">
    <property type="entry name" value="DHFR_CS"/>
</dbReference>
<accession>A0A6C0JU58</accession>
<evidence type="ECO:0000256" key="3">
    <source>
        <dbReference type="ARBA" id="ARBA00022563"/>
    </source>
</evidence>
<keyword evidence="5" id="KW-0560">Oxidoreductase</keyword>
<dbReference type="InterPro" id="IPR024072">
    <property type="entry name" value="DHFR-like_dom_sf"/>
</dbReference>
<evidence type="ECO:0000256" key="4">
    <source>
        <dbReference type="ARBA" id="ARBA00022857"/>
    </source>
</evidence>
<dbReference type="GO" id="GO:0050661">
    <property type="term" value="F:NADP binding"/>
    <property type="evidence" value="ECO:0007669"/>
    <property type="project" value="InterPro"/>
</dbReference>
<dbReference type="PANTHER" id="PTHR48069">
    <property type="entry name" value="DIHYDROFOLATE REDUCTASE"/>
    <property type="match status" value="1"/>
</dbReference>
<organism evidence="7">
    <name type="scientific">viral metagenome</name>
    <dbReference type="NCBI Taxonomy" id="1070528"/>
    <lineage>
        <taxon>unclassified sequences</taxon>
        <taxon>metagenomes</taxon>
        <taxon>organismal metagenomes</taxon>
    </lineage>
</organism>
<dbReference type="PANTHER" id="PTHR48069:SF3">
    <property type="entry name" value="DIHYDROFOLATE REDUCTASE"/>
    <property type="match status" value="1"/>
</dbReference>
<evidence type="ECO:0000256" key="5">
    <source>
        <dbReference type="ARBA" id="ARBA00023002"/>
    </source>
</evidence>
<dbReference type="InterPro" id="IPR001796">
    <property type="entry name" value="DHFR_dom"/>
</dbReference>
<dbReference type="PROSITE" id="PS51330">
    <property type="entry name" value="DHFR_2"/>
    <property type="match status" value="1"/>
</dbReference>
<dbReference type="GO" id="GO:0006730">
    <property type="term" value="P:one-carbon metabolic process"/>
    <property type="evidence" value="ECO:0007669"/>
    <property type="project" value="UniProtKB-KW"/>
</dbReference>
<dbReference type="GO" id="GO:0005739">
    <property type="term" value="C:mitochondrion"/>
    <property type="evidence" value="ECO:0007669"/>
    <property type="project" value="TreeGrafter"/>
</dbReference>